<keyword evidence="4" id="KW-1185">Reference proteome</keyword>
<proteinExistence type="predicted"/>
<feature type="transmembrane region" description="Helical" evidence="2">
    <location>
        <begin position="54"/>
        <end position="73"/>
    </location>
</feature>
<dbReference type="EMBL" id="CABFUZ020000203">
    <property type="protein sequence ID" value="VVM07831.1"/>
    <property type="molecule type" value="Genomic_DNA"/>
</dbReference>
<feature type="transmembrane region" description="Helical" evidence="2">
    <location>
        <begin position="140"/>
        <end position="158"/>
    </location>
</feature>
<accession>A0A5E6MFQ0</accession>
<reference evidence="3" key="1">
    <citation type="submission" date="2019-09" db="EMBL/GenBank/DDBJ databases">
        <authorList>
            <person name="Cremers G."/>
        </authorList>
    </citation>
    <scope>NUCLEOTIDE SEQUENCE [LARGE SCALE GENOMIC DNA]</scope>
    <source>
        <strain evidence="3">3B</strain>
    </source>
</reference>
<comment type="caution">
    <text evidence="3">The sequence shown here is derived from an EMBL/GenBank/DDBJ whole genome shotgun (WGS) entry which is preliminary data.</text>
</comment>
<keyword evidence="2" id="KW-0812">Transmembrane</keyword>
<evidence type="ECO:0000256" key="2">
    <source>
        <dbReference type="SAM" id="Phobius"/>
    </source>
</evidence>
<evidence type="ECO:0000256" key="1">
    <source>
        <dbReference type="SAM" id="MobiDB-lite"/>
    </source>
</evidence>
<keyword evidence="2" id="KW-0472">Membrane</keyword>
<feature type="region of interest" description="Disordered" evidence="1">
    <location>
        <begin position="1"/>
        <end position="46"/>
    </location>
</feature>
<evidence type="ECO:0000313" key="4">
    <source>
        <dbReference type="Proteomes" id="UP000381693"/>
    </source>
</evidence>
<protein>
    <recommendedName>
        <fullName evidence="5">VanZ-like domain-containing protein</fullName>
    </recommendedName>
</protein>
<evidence type="ECO:0008006" key="5">
    <source>
        <dbReference type="Google" id="ProtNLM"/>
    </source>
</evidence>
<name>A0A5E6MFQ0_9BACT</name>
<gene>
    <name evidence="3" type="ORF">MAMC_01848</name>
</gene>
<dbReference type="NCBIfam" id="NF037970">
    <property type="entry name" value="vanZ_1"/>
    <property type="match status" value="1"/>
</dbReference>
<organism evidence="3 4">
    <name type="scientific">Methylacidimicrobium cyclopophantes</name>
    <dbReference type="NCBI Taxonomy" id="1041766"/>
    <lineage>
        <taxon>Bacteria</taxon>
        <taxon>Pseudomonadati</taxon>
        <taxon>Verrucomicrobiota</taxon>
        <taxon>Methylacidimicrobium</taxon>
    </lineage>
</organism>
<feature type="region of interest" description="Disordered" evidence="1">
    <location>
        <begin position="164"/>
        <end position="233"/>
    </location>
</feature>
<evidence type="ECO:0000313" key="3">
    <source>
        <dbReference type="EMBL" id="VVM07831.1"/>
    </source>
</evidence>
<sequence>MGFLANKSVEPMNPPARQSEASPKRDSPSSHPEASGQGDVHVASAPPRRSGKRIFRWIAFFAYALLLLSLSSIPGSKLPREVGLVNDKLLHGTAYSGAGMLARMATGATPLATAAVALLGAVDENYQRWIPGRTPDPRDWVADLFGGFLGALLTGFWMRLRSGRERRPPSPAGRLGSLPSASSAPSARHFPASNSSSLLGSVPPGEGPAWRPPPPPGAASRRPGCPLLRASRG</sequence>
<feature type="compositionally biased region" description="Low complexity" evidence="1">
    <location>
        <begin position="172"/>
        <end position="188"/>
    </location>
</feature>
<keyword evidence="2" id="KW-1133">Transmembrane helix</keyword>
<dbReference type="Proteomes" id="UP000381693">
    <property type="component" value="Unassembled WGS sequence"/>
</dbReference>
<dbReference type="AlphaFoldDB" id="A0A5E6MFQ0"/>